<name>A0A816QSQ4_9BILA</name>
<dbReference type="Proteomes" id="UP000663866">
    <property type="component" value="Unassembled WGS sequence"/>
</dbReference>
<dbReference type="Proteomes" id="UP000663856">
    <property type="component" value="Unassembled WGS sequence"/>
</dbReference>
<dbReference type="Proteomes" id="UP000663887">
    <property type="component" value="Unassembled WGS sequence"/>
</dbReference>
<evidence type="ECO:0000313" key="3">
    <source>
        <dbReference type="EMBL" id="CAF3878372.1"/>
    </source>
</evidence>
<dbReference type="EMBL" id="CAJNRG010004067">
    <property type="protein sequence ID" value="CAF2062970.1"/>
    <property type="molecule type" value="Genomic_DNA"/>
</dbReference>
<protein>
    <submittedName>
        <fullName evidence="1">Uncharacterized protein</fullName>
    </submittedName>
</protein>
<evidence type="ECO:0000313" key="1">
    <source>
        <dbReference type="EMBL" id="CAF2062970.1"/>
    </source>
</evidence>
<evidence type="ECO:0000313" key="2">
    <source>
        <dbReference type="EMBL" id="CAF2138145.1"/>
    </source>
</evidence>
<evidence type="ECO:0000313" key="6">
    <source>
        <dbReference type="Proteomes" id="UP000663887"/>
    </source>
</evidence>
<dbReference type="EMBL" id="CAJOBG010000966">
    <property type="protein sequence ID" value="CAF3878372.1"/>
    <property type="molecule type" value="Genomic_DNA"/>
</dbReference>
<evidence type="ECO:0000313" key="5">
    <source>
        <dbReference type="Proteomes" id="UP000663866"/>
    </source>
</evidence>
<reference evidence="1" key="1">
    <citation type="submission" date="2021-02" db="EMBL/GenBank/DDBJ databases">
        <authorList>
            <person name="Nowell W R."/>
        </authorList>
    </citation>
    <scope>NUCLEOTIDE SEQUENCE</scope>
</reference>
<proteinExistence type="predicted"/>
<sequence length="139" mass="15478">MNLATIPGNMTNKFQLKEAQSMNKKLMNLVEELLKAINIKRQAIDKDSVSCTAKWSTEPYGSVLITCTRTMVRGLCALLGMTFHQDAVGVCSSYTVDNDPVHSCFLVATSDGSRISSPGRTKRSVNARKRSIYEKKRWS</sequence>
<dbReference type="Proteomes" id="UP000663842">
    <property type="component" value="Unassembled WGS sequence"/>
</dbReference>
<gene>
    <name evidence="3" type="ORF">OVN521_LOCUS8324</name>
    <name evidence="4" type="ORF">UXM345_LOCUS20408</name>
    <name evidence="2" type="ORF">WKI299_LOCUS27770</name>
    <name evidence="1" type="ORF">XDN619_LOCUS10909</name>
</gene>
<comment type="caution">
    <text evidence="1">The sequence shown here is derived from an EMBL/GenBank/DDBJ whole genome shotgun (WGS) entry which is preliminary data.</text>
</comment>
<organism evidence="1 6">
    <name type="scientific">Rotaria magnacalcarata</name>
    <dbReference type="NCBI Taxonomy" id="392030"/>
    <lineage>
        <taxon>Eukaryota</taxon>
        <taxon>Metazoa</taxon>
        <taxon>Spiralia</taxon>
        <taxon>Gnathifera</taxon>
        <taxon>Rotifera</taxon>
        <taxon>Eurotatoria</taxon>
        <taxon>Bdelloidea</taxon>
        <taxon>Philodinida</taxon>
        <taxon>Philodinidae</taxon>
        <taxon>Rotaria</taxon>
    </lineage>
</organism>
<evidence type="ECO:0000313" key="4">
    <source>
        <dbReference type="EMBL" id="CAF4070482.1"/>
    </source>
</evidence>
<accession>A0A816QSQ4</accession>
<dbReference type="EMBL" id="CAJOBF010003037">
    <property type="protein sequence ID" value="CAF4070482.1"/>
    <property type="molecule type" value="Genomic_DNA"/>
</dbReference>
<keyword evidence="5" id="KW-1185">Reference proteome</keyword>
<dbReference type="AlphaFoldDB" id="A0A816QSQ4"/>
<dbReference type="EMBL" id="CAJNRF010012171">
    <property type="protein sequence ID" value="CAF2138145.1"/>
    <property type="molecule type" value="Genomic_DNA"/>
</dbReference>